<keyword evidence="3" id="KW-1185">Reference proteome</keyword>
<dbReference type="OrthoDB" id="10042665at2759"/>
<reference evidence="2 3" key="1">
    <citation type="journal article" date="2021" name="Nat. Commun.">
        <title>Genetic determinants of endophytism in the Arabidopsis root mycobiome.</title>
        <authorList>
            <person name="Mesny F."/>
            <person name="Miyauchi S."/>
            <person name="Thiergart T."/>
            <person name="Pickel B."/>
            <person name="Atanasova L."/>
            <person name="Karlsson M."/>
            <person name="Huettel B."/>
            <person name="Barry K.W."/>
            <person name="Haridas S."/>
            <person name="Chen C."/>
            <person name="Bauer D."/>
            <person name="Andreopoulos W."/>
            <person name="Pangilinan J."/>
            <person name="LaButti K."/>
            <person name="Riley R."/>
            <person name="Lipzen A."/>
            <person name="Clum A."/>
            <person name="Drula E."/>
            <person name="Henrissat B."/>
            <person name="Kohler A."/>
            <person name="Grigoriev I.V."/>
            <person name="Martin F.M."/>
            <person name="Hacquard S."/>
        </authorList>
    </citation>
    <scope>NUCLEOTIDE SEQUENCE [LARGE SCALE GENOMIC DNA]</scope>
    <source>
        <strain evidence="2 3">MPI-CAGE-CH-0241</strain>
    </source>
</reference>
<dbReference type="InterPro" id="IPR003959">
    <property type="entry name" value="ATPase_AAA_core"/>
</dbReference>
<dbReference type="Gene3D" id="3.40.50.300">
    <property type="entry name" value="P-loop containing nucleotide triphosphate hydrolases"/>
    <property type="match status" value="1"/>
</dbReference>
<dbReference type="SMART" id="SM00382">
    <property type="entry name" value="AAA"/>
    <property type="match status" value="1"/>
</dbReference>
<sequence length="389" mass="44283">MEGINNYYNHCHHSFNNLPAVAKNPVRSFGDELPLPSIINEYERFKMWSGSVGARHPPPRRISLDHRLRDSQFYRAKLIDMLRRFNCTLCKDAEAEKKNWKPPVQRIGGFAEETKDTKPSRCEASCCRGQHVHDDSYVETKLSEDFMRSLIPESFSATKLPPLVIYPRPLKDMKAPTDAELVVMSYRVFGFVLRSRRWAQLDLSYLKYENEDSSKCVLTAFESLVLPKGHREMVRSLVTQHFRDKQSALAKEERSISSVVKGRIVLLHGAPGVGKTTTAEGVAELFKKPLFQVTYGDLGTTANEVQTELEKNFSLASRWGCILLLNEAGVFLASRERKDFKRNGLVAVFLHVPEYYSGILFLTTNRVGDFDEASALKGSRFILVERLGR</sequence>
<comment type="caution">
    <text evidence="2">The sequence shown here is derived from an EMBL/GenBank/DDBJ whole genome shotgun (WGS) entry which is preliminary data.</text>
</comment>
<dbReference type="PANTHER" id="PTHR46411">
    <property type="entry name" value="FAMILY ATPASE, PUTATIVE-RELATED"/>
    <property type="match status" value="1"/>
</dbReference>
<dbReference type="GO" id="GO:0005524">
    <property type="term" value="F:ATP binding"/>
    <property type="evidence" value="ECO:0007669"/>
    <property type="project" value="InterPro"/>
</dbReference>
<protein>
    <recommendedName>
        <fullName evidence="1">AAA+ ATPase domain-containing protein</fullName>
    </recommendedName>
</protein>
<dbReference type="Pfam" id="PF00004">
    <property type="entry name" value="AAA"/>
    <property type="match status" value="1"/>
</dbReference>
<dbReference type="InterPro" id="IPR027417">
    <property type="entry name" value="P-loop_NTPase"/>
</dbReference>
<dbReference type="GO" id="GO:0016887">
    <property type="term" value="F:ATP hydrolysis activity"/>
    <property type="evidence" value="ECO:0007669"/>
    <property type="project" value="InterPro"/>
</dbReference>
<dbReference type="PANTHER" id="PTHR46411:SF2">
    <property type="entry name" value="AAA+ ATPASE DOMAIN-CONTAINING PROTEIN"/>
    <property type="match status" value="1"/>
</dbReference>
<dbReference type="Proteomes" id="UP000777438">
    <property type="component" value="Unassembled WGS sequence"/>
</dbReference>
<evidence type="ECO:0000313" key="2">
    <source>
        <dbReference type="EMBL" id="KAH6867876.1"/>
    </source>
</evidence>
<name>A0A9P8VME7_9HYPO</name>
<dbReference type="EMBL" id="JAGPYM010000087">
    <property type="protein sequence ID" value="KAH6867876.1"/>
    <property type="molecule type" value="Genomic_DNA"/>
</dbReference>
<dbReference type="AlphaFoldDB" id="A0A9P8VME7"/>
<feature type="domain" description="AAA+ ATPase" evidence="1">
    <location>
        <begin position="261"/>
        <end position="389"/>
    </location>
</feature>
<evidence type="ECO:0000259" key="1">
    <source>
        <dbReference type="SMART" id="SM00382"/>
    </source>
</evidence>
<gene>
    <name evidence="2" type="ORF">B0T10DRAFT_569217</name>
</gene>
<accession>A0A9P8VME7</accession>
<dbReference type="InterPro" id="IPR003593">
    <property type="entry name" value="AAA+_ATPase"/>
</dbReference>
<organism evidence="2 3">
    <name type="scientific">Thelonectria olida</name>
    <dbReference type="NCBI Taxonomy" id="1576542"/>
    <lineage>
        <taxon>Eukaryota</taxon>
        <taxon>Fungi</taxon>
        <taxon>Dikarya</taxon>
        <taxon>Ascomycota</taxon>
        <taxon>Pezizomycotina</taxon>
        <taxon>Sordariomycetes</taxon>
        <taxon>Hypocreomycetidae</taxon>
        <taxon>Hypocreales</taxon>
        <taxon>Nectriaceae</taxon>
        <taxon>Thelonectria</taxon>
    </lineage>
</organism>
<proteinExistence type="predicted"/>
<evidence type="ECO:0000313" key="3">
    <source>
        <dbReference type="Proteomes" id="UP000777438"/>
    </source>
</evidence>
<dbReference type="SUPFAM" id="SSF52540">
    <property type="entry name" value="P-loop containing nucleoside triphosphate hydrolases"/>
    <property type="match status" value="1"/>
</dbReference>